<dbReference type="SUPFAM" id="SSF56747">
    <property type="entry name" value="Prim-pol domain"/>
    <property type="match status" value="1"/>
</dbReference>
<evidence type="ECO:0000256" key="1">
    <source>
        <dbReference type="SAM" id="MobiDB-lite"/>
    </source>
</evidence>
<feature type="region of interest" description="Disordered" evidence="1">
    <location>
        <begin position="269"/>
        <end position="296"/>
    </location>
</feature>
<keyword evidence="4" id="KW-1185">Reference proteome</keyword>
<name>A0A1H0X4C0_9PSEU</name>
<proteinExistence type="predicted"/>
<dbReference type="Pfam" id="PF09250">
    <property type="entry name" value="Prim-Pol"/>
    <property type="match status" value="1"/>
</dbReference>
<feature type="domain" description="DNA primase/polymerase bifunctional N-terminal" evidence="2">
    <location>
        <begin position="1"/>
        <end position="164"/>
    </location>
</feature>
<dbReference type="SMART" id="SM00943">
    <property type="entry name" value="Prim-Pol"/>
    <property type="match status" value="1"/>
</dbReference>
<dbReference type="CDD" id="cd04859">
    <property type="entry name" value="Prim_Pol"/>
    <property type="match status" value="1"/>
</dbReference>
<evidence type="ECO:0000313" key="4">
    <source>
        <dbReference type="Proteomes" id="UP000199691"/>
    </source>
</evidence>
<evidence type="ECO:0000259" key="2">
    <source>
        <dbReference type="SMART" id="SM00943"/>
    </source>
</evidence>
<evidence type="ECO:0000313" key="3">
    <source>
        <dbReference type="EMBL" id="SDP97798.1"/>
    </source>
</evidence>
<dbReference type="Proteomes" id="UP000199691">
    <property type="component" value="Unassembled WGS sequence"/>
</dbReference>
<dbReference type="EMBL" id="FNIX01000034">
    <property type="protein sequence ID" value="SDP97798.1"/>
    <property type="molecule type" value="Genomic_DNA"/>
</dbReference>
<sequence>MPARPDGKVPILTDWDHTATTNRAQIIAWWAAAPYNIALSCRRAGLVVIDLDPAHGTPPPEQWARRGAQHGRDVLRLLAHDLGEPDPTDTYTVLTPSGGEHRYFHAPHHLELHNTAGTLGWRIDTRAHGGSIIAAGSTRRLEGRTRLYRPVQPIQPVAVLPLWLATALTPPPAPAPAIGLTPALGNAHAYVAAAVRGETATVHNAQVGTRARTLFVSAIKLGQLVGAGCLHRTDAITALLTAAAGHEGVDGWTRAESLHHIKNGLARGVREPRVISTPCSPKPRQQSNSQPRRPTR</sequence>
<accession>A0A1H0X4C0</accession>
<protein>
    <submittedName>
        <fullName evidence="3">Bifunctional DNA primase/polymerase, N-terminal</fullName>
    </submittedName>
</protein>
<dbReference type="InterPro" id="IPR015330">
    <property type="entry name" value="DNA_primase/pol_bifunc_N"/>
</dbReference>
<gene>
    <name evidence="3" type="ORF">SAMN05421507_1347</name>
</gene>
<feature type="compositionally biased region" description="Polar residues" evidence="1">
    <location>
        <begin position="277"/>
        <end position="296"/>
    </location>
</feature>
<dbReference type="AlphaFoldDB" id="A0A1H0X4C0"/>
<dbReference type="STRING" id="641025.SAMN05421507_1347"/>
<reference evidence="4" key="1">
    <citation type="submission" date="2016-10" db="EMBL/GenBank/DDBJ databases">
        <authorList>
            <person name="Varghese N."/>
            <person name="Submissions S."/>
        </authorList>
    </citation>
    <scope>NUCLEOTIDE SEQUENCE [LARGE SCALE GENOMIC DNA]</scope>
    <source>
        <strain evidence="4">CGMCC 4.6609</strain>
    </source>
</reference>
<organism evidence="3 4">
    <name type="scientific">Lentzea jiangxiensis</name>
    <dbReference type="NCBI Taxonomy" id="641025"/>
    <lineage>
        <taxon>Bacteria</taxon>
        <taxon>Bacillati</taxon>
        <taxon>Actinomycetota</taxon>
        <taxon>Actinomycetes</taxon>
        <taxon>Pseudonocardiales</taxon>
        <taxon>Pseudonocardiaceae</taxon>
        <taxon>Lentzea</taxon>
    </lineage>
</organism>